<protein>
    <submittedName>
        <fullName evidence="5">NADAR family protein</fullName>
    </submittedName>
</protein>
<dbReference type="NCBIfam" id="TIGR02464">
    <property type="entry name" value="ribofla_fusion"/>
    <property type="match status" value="1"/>
</dbReference>
<dbReference type="CDD" id="cd15457">
    <property type="entry name" value="NADAR"/>
    <property type="match status" value="1"/>
</dbReference>
<dbReference type="AlphaFoldDB" id="A0A9D1I587"/>
<reference evidence="5" key="2">
    <citation type="journal article" date="2021" name="PeerJ">
        <title>Extensive microbial diversity within the chicken gut microbiome revealed by metagenomics and culture.</title>
        <authorList>
            <person name="Gilroy R."/>
            <person name="Ravi A."/>
            <person name="Getino M."/>
            <person name="Pursley I."/>
            <person name="Horton D.L."/>
            <person name="Alikhan N.F."/>
            <person name="Baker D."/>
            <person name="Gharbi K."/>
            <person name="Hall N."/>
            <person name="Watson M."/>
            <person name="Adriaenssens E.M."/>
            <person name="Foster-Nyarko E."/>
            <person name="Jarju S."/>
            <person name="Secka A."/>
            <person name="Antonio M."/>
            <person name="Oren A."/>
            <person name="Chaudhuri R.R."/>
            <person name="La Ragione R."/>
            <person name="Hildebrand F."/>
            <person name="Pallen M.J."/>
        </authorList>
    </citation>
    <scope>NUCLEOTIDE SEQUENCE</scope>
    <source>
        <strain evidence="5">11300</strain>
    </source>
</reference>
<evidence type="ECO:0000256" key="3">
    <source>
        <dbReference type="SAM" id="MobiDB-lite"/>
    </source>
</evidence>
<dbReference type="InterPro" id="IPR012816">
    <property type="entry name" value="NADAR"/>
</dbReference>
<dbReference type="Proteomes" id="UP000824091">
    <property type="component" value="Unassembled WGS sequence"/>
</dbReference>
<proteinExistence type="predicted"/>
<comment type="catalytic activity">
    <reaction evidence="1">
        <text>5-amino-6-(5-phospho-D-ribosylamino)uracil + H2O = 5,6-diaminouracil + D-ribose 5-phosphate</text>
        <dbReference type="Rhea" id="RHEA:55020"/>
        <dbReference type="ChEBI" id="CHEBI:15377"/>
        <dbReference type="ChEBI" id="CHEBI:46252"/>
        <dbReference type="ChEBI" id="CHEBI:58453"/>
        <dbReference type="ChEBI" id="CHEBI:78346"/>
    </reaction>
</comment>
<evidence type="ECO:0000256" key="1">
    <source>
        <dbReference type="ARBA" id="ARBA00000022"/>
    </source>
</evidence>
<dbReference type="InterPro" id="IPR037238">
    <property type="entry name" value="YbiA-like_sf"/>
</dbReference>
<dbReference type="SUPFAM" id="SSF143990">
    <property type="entry name" value="YbiA-like"/>
    <property type="match status" value="1"/>
</dbReference>
<comment type="caution">
    <text evidence="5">The sequence shown here is derived from an EMBL/GenBank/DDBJ whole genome shotgun (WGS) entry which is preliminary data.</text>
</comment>
<reference evidence="5" key="1">
    <citation type="submission" date="2020-10" db="EMBL/GenBank/DDBJ databases">
        <authorList>
            <person name="Gilroy R."/>
        </authorList>
    </citation>
    <scope>NUCLEOTIDE SEQUENCE</scope>
    <source>
        <strain evidence="5">11300</strain>
    </source>
</reference>
<sequence>MPQNRPTTHDILVPSTRGGNDMDRKPVIQVTANVTRVIDMQWLIDHKDNMLLFYGHKVTDPITDSCLSQWYPCEFKEEGVTYTSAEQYMMAEKARLFGDEEIREEIIRTDDPKACKRLGRKVRNFDKEIWDENKMDIVEHGNLLKFTQNPQLREFLLSTGDKLLVEASPVDRIWGIGLGKNNPDALDPSKWRGKNLLGFALMGVRNDLVCMDGFGEFDEE</sequence>
<accession>A0A9D1I587</accession>
<organism evidence="5 6">
    <name type="scientific">Candidatus Fimisoma avicola</name>
    <dbReference type="NCBI Taxonomy" id="2840826"/>
    <lineage>
        <taxon>Bacteria</taxon>
        <taxon>Bacillati</taxon>
        <taxon>Bacillota</taxon>
        <taxon>Clostridia</taxon>
        <taxon>Eubacteriales</taxon>
        <taxon>Candidatus Fimisoma</taxon>
    </lineage>
</organism>
<feature type="region of interest" description="Disordered" evidence="3">
    <location>
        <begin position="1"/>
        <end position="23"/>
    </location>
</feature>
<evidence type="ECO:0000259" key="4">
    <source>
        <dbReference type="Pfam" id="PF08719"/>
    </source>
</evidence>
<evidence type="ECO:0000313" key="5">
    <source>
        <dbReference type="EMBL" id="HIU27220.1"/>
    </source>
</evidence>
<gene>
    <name evidence="5" type="ORF">IAD16_02410</name>
</gene>
<dbReference type="Pfam" id="PF08719">
    <property type="entry name" value="NADAR"/>
    <property type="match status" value="1"/>
</dbReference>
<feature type="domain" description="NADAR" evidence="4">
    <location>
        <begin position="62"/>
        <end position="208"/>
    </location>
</feature>
<dbReference type="EMBL" id="DVMO01000038">
    <property type="protein sequence ID" value="HIU27220.1"/>
    <property type="molecule type" value="Genomic_DNA"/>
</dbReference>
<evidence type="ECO:0000313" key="6">
    <source>
        <dbReference type="Proteomes" id="UP000824091"/>
    </source>
</evidence>
<name>A0A9D1I587_9FIRM</name>
<evidence type="ECO:0000256" key="2">
    <source>
        <dbReference type="ARBA" id="ARBA00000751"/>
    </source>
</evidence>
<dbReference type="Gene3D" id="1.10.357.40">
    <property type="entry name" value="YbiA-like"/>
    <property type="match status" value="1"/>
</dbReference>
<comment type="catalytic activity">
    <reaction evidence="2">
        <text>2,5-diamino-6-hydroxy-4-(5-phosphoribosylamino)-pyrimidine + H2O = 2,5,6-triamino-4-hydroxypyrimidine + D-ribose 5-phosphate</text>
        <dbReference type="Rhea" id="RHEA:23436"/>
        <dbReference type="ChEBI" id="CHEBI:15377"/>
        <dbReference type="ChEBI" id="CHEBI:58614"/>
        <dbReference type="ChEBI" id="CHEBI:78346"/>
        <dbReference type="ChEBI" id="CHEBI:137796"/>
    </reaction>
</comment>